<gene>
    <name evidence="3" type="ORF">OUZ56_023351</name>
</gene>
<keyword evidence="2" id="KW-0472">Membrane</keyword>
<organism evidence="3 4">
    <name type="scientific">Daphnia magna</name>
    <dbReference type="NCBI Taxonomy" id="35525"/>
    <lineage>
        <taxon>Eukaryota</taxon>
        <taxon>Metazoa</taxon>
        <taxon>Ecdysozoa</taxon>
        <taxon>Arthropoda</taxon>
        <taxon>Crustacea</taxon>
        <taxon>Branchiopoda</taxon>
        <taxon>Diplostraca</taxon>
        <taxon>Cladocera</taxon>
        <taxon>Anomopoda</taxon>
        <taxon>Daphniidae</taxon>
        <taxon>Daphnia</taxon>
    </lineage>
</organism>
<name>A0ABR0AYZ4_9CRUS</name>
<keyword evidence="4" id="KW-1185">Reference proteome</keyword>
<proteinExistence type="predicted"/>
<keyword evidence="2" id="KW-1133">Transmembrane helix</keyword>
<dbReference type="Proteomes" id="UP001234178">
    <property type="component" value="Unassembled WGS sequence"/>
</dbReference>
<keyword evidence="2" id="KW-0812">Transmembrane</keyword>
<dbReference type="EMBL" id="JAOYFB010000039">
    <property type="protein sequence ID" value="KAK4030350.1"/>
    <property type="molecule type" value="Genomic_DNA"/>
</dbReference>
<evidence type="ECO:0000256" key="2">
    <source>
        <dbReference type="SAM" id="Phobius"/>
    </source>
</evidence>
<evidence type="ECO:0000313" key="3">
    <source>
        <dbReference type="EMBL" id="KAK4030350.1"/>
    </source>
</evidence>
<reference evidence="3 4" key="1">
    <citation type="journal article" date="2023" name="Nucleic Acids Res.">
        <title>The hologenome of Daphnia magna reveals possible DNA methylation and microbiome-mediated evolution of the host genome.</title>
        <authorList>
            <person name="Chaturvedi A."/>
            <person name="Li X."/>
            <person name="Dhandapani V."/>
            <person name="Marshall H."/>
            <person name="Kissane S."/>
            <person name="Cuenca-Cambronero M."/>
            <person name="Asole G."/>
            <person name="Calvet F."/>
            <person name="Ruiz-Romero M."/>
            <person name="Marangio P."/>
            <person name="Guigo R."/>
            <person name="Rago D."/>
            <person name="Mirbahai L."/>
            <person name="Eastwood N."/>
            <person name="Colbourne J.K."/>
            <person name="Zhou J."/>
            <person name="Mallon E."/>
            <person name="Orsini L."/>
        </authorList>
    </citation>
    <scope>NUCLEOTIDE SEQUENCE [LARGE SCALE GENOMIC DNA]</scope>
    <source>
        <strain evidence="3">LRV0_1</strain>
    </source>
</reference>
<evidence type="ECO:0000313" key="4">
    <source>
        <dbReference type="Proteomes" id="UP001234178"/>
    </source>
</evidence>
<protein>
    <submittedName>
        <fullName evidence="3">Uncharacterized protein</fullName>
    </submittedName>
</protein>
<comment type="caution">
    <text evidence="3">The sequence shown here is derived from an EMBL/GenBank/DDBJ whole genome shotgun (WGS) entry which is preliminary data.</text>
</comment>
<feature type="transmembrane region" description="Helical" evidence="2">
    <location>
        <begin position="20"/>
        <end position="38"/>
    </location>
</feature>
<sequence>MSTRTKVEMSKSAANRIFQLPPLNLAMFFFFFFDILNFKESASDDDTGLVGVHKKGGSSERPGKIESITVIGQSPEALLLMAAATVLNKSIMRKTANKILSKASKPNRDAIKISTRSRGKTTGRSMAALVRH</sequence>
<feature type="region of interest" description="Disordered" evidence="1">
    <location>
        <begin position="111"/>
        <end position="132"/>
    </location>
</feature>
<accession>A0ABR0AYZ4</accession>
<evidence type="ECO:0000256" key="1">
    <source>
        <dbReference type="SAM" id="MobiDB-lite"/>
    </source>
</evidence>